<evidence type="ECO:0000256" key="1">
    <source>
        <dbReference type="SAM" id="MobiDB-lite"/>
    </source>
</evidence>
<dbReference type="EMBL" id="CADCTC010000015">
    <property type="protein sequence ID" value="CAA9215926.1"/>
    <property type="molecule type" value="Genomic_DNA"/>
</dbReference>
<name>A0A6J4H8G4_9CHLR</name>
<accession>A0A6J4H8G4</accession>
<reference evidence="2" key="1">
    <citation type="submission" date="2020-02" db="EMBL/GenBank/DDBJ databases">
        <authorList>
            <person name="Meier V. D."/>
        </authorList>
    </citation>
    <scope>NUCLEOTIDE SEQUENCE</scope>
    <source>
        <strain evidence="2">AVDCRST_MAG77</strain>
    </source>
</reference>
<feature type="region of interest" description="Disordered" evidence="1">
    <location>
        <begin position="1"/>
        <end position="65"/>
    </location>
</feature>
<feature type="compositionally biased region" description="Low complexity" evidence="1">
    <location>
        <begin position="36"/>
        <end position="65"/>
    </location>
</feature>
<dbReference type="AlphaFoldDB" id="A0A6J4H8G4"/>
<gene>
    <name evidence="2" type="ORF">AVDCRST_MAG77-194</name>
</gene>
<protein>
    <submittedName>
        <fullName evidence="2">Uncharacterized protein</fullName>
    </submittedName>
</protein>
<proteinExistence type="predicted"/>
<feature type="non-terminal residue" evidence="2">
    <location>
        <position position="65"/>
    </location>
</feature>
<sequence>WQHAQSVPGPRHWGTGSPSQWRSSSGPVSWRSACGRWSPPARSSRRWPASSRTTSTSCRTSAPSR</sequence>
<evidence type="ECO:0000313" key="2">
    <source>
        <dbReference type="EMBL" id="CAA9215926.1"/>
    </source>
</evidence>
<feature type="compositionally biased region" description="Polar residues" evidence="1">
    <location>
        <begin position="16"/>
        <end position="27"/>
    </location>
</feature>
<feature type="non-terminal residue" evidence="2">
    <location>
        <position position="1"/>
    </location>
</feature>
<organism evidence="2">
    <name type="scientific">uncultured Chloroflexota bacterium</name>
    <dbReference type="NCBI Taxonomy" id="166587"/>
    <lineage>
        <taxon>Bacteria</taxon>
        <taxon>Bacillati</taxon>
        <taxon>Chloroflexota</taxon>
        <taxon>environmental samples</taxon>
    </lineage>
</organism>